<accession>A0ACC2F640</accession>
<comment type="caution">
    <text evidence="1">The sequence shown here is derived from an EMBL/GenBank/DDBJ whole genome shotgun (WGS) entry which is preliminary data.</text>
</comment>
<name>A0ACC2F640_DALPE</name>
<dbReference type="Proteomes" id="UP001157502">
    <property type="component" value="Chromosome 33"/>
</dbReference>
<evidence type="ECO:0000313" key="2">
    <source>
        <dbReference type="Proteomes" id="UP001157502"/>
    </source>
</evidence>
<dbReference type="EMBL" id="CM055760">
    <property type="protein sequence ID" value="KAJ7986845.1"/>
    <property type="molecule type" value="Genomic_DNA"/>
</dbReference>
<proteinExistence type="predicted"/>
<sequence length="132" mass="15165">MMVLVEPMPRSRLVCRLGLSVRHSPPLGEAQVDVWGTMPKYFLFRREGEVVGWVCTLIQRFFTQQFGGTVDFFLPPESVTHLLCKLEAHFGLLFSTPPCLSLTFTCLPQRTGLCFLTLRDREQGEKQKKLKF</sequence>
<reference evidence="1" key="1">
    <citation type="submission" date="2021-05" db="EMBL/GenBank/DDBJ databases">
        <authorList>
            <person name="Pan Q."/>
            <person name="Jouanno E."/>
            <person name="Zahm M."/>
            <person name="Klopp C."/>
            <person name="Cabau C."/>
            <person name="Louis A."/>
            <person name="Berthelot C."/>
            <person name="Parey E."/>
            <person name="Roest Crollius H."/>
            <person name="Montfort J."/>
            <person name="Robinson-Rechavi M."/>
            <person name="Bouchez O."/>
            <person name="Lampietro C."/>
            <person name="Lopez Roques C."/>
            <person name="Donnadieu C."/>
            <person name="Postlethwait J."/>
            <person name="Bobe J."/>
            <person name="Dillon D."/>
            <person name="Chandos A."/>
            <person name="von Hippel F."/>
            <person name="Guiguen Y."/>
        </authorList>
    </citation>
    <scope>NUCLEOTIDE SEQUENCE</scope>
    <source>
        <strain evidence="1">YG-Jan2019</strain>
    </source>
</reference>
<gene>
    <name evidence="1" type="ORF">DPEC_G00332630</name>
</gene>
<keyword evidence="2" id="KW-1185">Reference proteome</keyword>
<organism evidence="1 2">
    <name type="scientific">Dallia pectoralis</name>
    <name type="common">Alaska blackfish</name>
    <dbReference type="NCBI Taxonomy" id="75939"/>
    <lineage>
        <taxon>Eukaryota</taxon>
        <taxon>Metazoa</taxon>
        <taxon>Chordata</taxon>
        <taxon>Craniata</taxon>
        <taxon>Vertebrata</taxon>
        <taxon>Euteleostomi</taxon>
        <taxon>Actinopterygii</taxon>
        <taxon>Neopterygii</taxon>
        <taxon>Teleostei</taxon>
        <taxon>Protacanthopterygii</taxon>
        <taxon>Esociformes</taxon>
        <taxon>Umbridae</taxon>
        <taxon>Dallia</taxon>
    </lineage>
</organism>
<evidence type="ECO:0000313" key="1">
    <source>
        <dbReference type="EMBL" id="KAJ7986845.1"/>
    </source>
</evidence>
<protein>
    <submittedName>
        <fullName evidence="1">Uncharacterized protein</fullName>
    </submittedName>
</protein>